<keyword evidence="5" id="KW-1185">Reference proteome</keyword>
<dbReference type="Pfam" id="PF13654">
    <property type="entry name" value="AAA_32"/>
    <property type="match status" value="1"/>
</dbReference>
<evidence type="ECO:0000313" key="4">
    <source>
        <dbReference type="EMBL" id="SHK16513.1"/>
    </source>
</evidence>
<organism evidence="4 5">
    <name type="scientific">Hathewaya proteolytica DSM 3090</name>
    <dbReference type="NCBI Taxonomy" id="1121331"/>
    <lineage>
        <taxon>Bacteria</taxon>
        <taxon>Bacillati</taxon>
        <taxon>Bacillota</taxon>
        <taxon>Clostridia</taxon>
        <taxon>Eubacteriales</taxon>
        <taxon>Clostridiaceae</taxon>
        <taxon>Hathewaya</taxon>
    </lineage>
</organism>
<dbReference type="PANTHER" id="PTHR10046">
    <property type="entry name" value="ATP DEPENDENT LON PROTEASE FAMILY MEMBER"/>
    <property type="match status" value="1"/>
</dbReference>
<dbReference type="GO" id="GO:0004176">
    <property type="term" value="F:ATP-dependent peptidase activity"/>
    <property type="evidence" value="ECO:0007669"/>
    <property type="project" value="UniProtKB-UniRule"/>
</dbReference>
<dbReference type="Gene3D" id="3.40.50.300">
    <property type="entry name" value="P-loop containing nucleotide triphosphate hydrolases"/>
    <property type="match status" value="2"/>
</dbReference>
<feature type="active site" evidence="2">
    <location>
        <position position="702"/>
    </location>
</feature>
<dbReference type="SUPFAM" id="SSF54211">
    <property type="entry name" value="Ribosomal protein S5 domain 2-like"/>
    <property type="match status" value="1"/>
</dbReference>
<dbReference type="InterPro" id="IPR008269">
    <property type="entry name" value="Lon_proteolytic"/>
</dbReference>
<reference evidence="4 5" key="1">
    <citation type="submission" date="2016-11" db="EMBL/GenBank/DDBJ databases">
        <authorList>
            <person name="Jaros S."/>
            <person name="Januszkiewicz K."/>
            <person name="Wedrychowicz H."/>
        </authorList>
    </citation>
    <scope>NUCLEOTIDE SEQUENCE [LARGE SCALE GENOMIC DNA]</scope>
    <source>
        <strain evidence="4 5">DSM 3090</strain>
    </source>
</reference>
<evidence type="ECO:0000313" key="5">
    <source>
        <dbReference type="Proteomes" id="UP000183952"/>
    </source>
</evidence>
<keyword evidence="2" id="KW-0720">Serine protease</keyword>
<keyword evidence="1 2" id="KW-0645">Protease</keyword>
<evidence type="ECO:0000259" key="3">
    <source>
        <dbReference type="PROSITE" id="PS51786"/>
    </source>
</evidence>
<keyword evidence="2" id="KW-0378">Hydrolase</keyword>
<name>A0A1M6Q8U8_9CLOT</name>
<comment type="catalytic activity">
    <reaction evidence="2">
        <text>Hydrolysis of proteins in presence of ATP.</text>
        <dbReference type="EC" id="3.4.21.53"/>
    </reaction>
</comment>
<protein>
    <recommendedName>
        <fullName evidence="2">endopeptidase La</fullName>
        <ecNumber evidence="2">3.4.21.53</ecNumber>
    </recommendedName>
</protein>
<dbReference type="EMBL" id="FRAD01000015">
    <property type="protein sequence ID" value="SHK16513.1"/>
    <property type="molecule type" value="Genomic_DNA"/>
</dbReference>
<evidence type="ECO:0000256" key="2">
    <source>
        <dbReference type="PROSITE-ProRule" id="PRU01122"/>
    </source>
</evidence>
<sequence>MESLELNIKSINGNINIPNFKTTNDVDLFKGIIGQSLAEKYIDMGLSINKKEYNIFISGHSSTGKTTYLMNKVAAFAKTLPTPDDWCYVYNFENENEPMAISLPAGQGKLFKRHIKDLINDLIKEMPLNYSTEDYEKNRNSIITKYQKFILELNDTLTINAEEKDLIIEEDEKDGLIFIPMKDKKEMEPEEYSKLTEEEKDIINENVSKLRLLSLDIMRQSKALQKEMNEELTALDNNIAENIISPKIEVLCKKYSYNATICKYIEALKKDVIKNLDYFLSEKDENVSNNSNVNAKLLEEYMDNAMVKKYEVNLLVDNEKTSGAPVIFEATNDYYDVFGKIEYENKMGNLMTDFTNIKAGNIHKANGGFLILNANDLIHYAATYENLIKTLKNKKLTVENIKGGIEITPIISLKAAPIPLNLKVILIGSDYVYSLFFNNDPDFQKLFKIKAEFDSEIEINKNSINQLIGYVANYINSRKFLPMTRDGIKEIIKYSTRLCSSKLYFSSSIGKLLDIVDISNYIAKKEKSEIIHRKHVMEALEEQIKMHSLVRTKILNMYKNKQFLIDTSGSKVGQINGLSVSDFGDIELGQAHRITSTTYAGRKGIINIEKESKMSGNIHTKSVMILSGYIGNLLGQETYLSFNANIVFEQLYSGIEGDSASCAELLCLLSSLSDIPLKQNLAITGSINQFGEVQPIGGVNEKIEGFFNICKTMGLKGNEGVIIPATNVEDLVLNSEVINAIKSKRFHIYSVSTIEQCMKLMLDTDEVSIDNIMSFVKERALSKLNHFNHVIRSQD</sequence>
<evidence type="ECO:0000256" key="1">
    <source>
        <dbReference type="ARBA" id="ARBA00022670"/>
    </source>
</evidence>
<dbReference type="InterPro" id="IPR027065">
    <property type="entry name" value="Lon_Prtase"/>
</dbReference>
<dbReference type="AlphaFoldDB" id="A0A1M6Q8U8"/>
<proteinExistence type="inferred from homology"/>
<gene>
    <name evidence="4" type="ORF">SAMN02745248_01941</name>
</gene>
<dbReference type="InterPro" id="IPR027417">
    <property type="entry name" value="P-loop_NTPase"/>
</dbReference>
<dbReference type="InterPro" id="IPR014721">
    <property type="entry name" value="Ribsml_uS5_D2-typ_fold_subgr"/>
</dbReference>
<dbReference type="Pfam" id="PF05362">
    <property type="entry name" value="Lon_C"/>
    <property type="match status" value="1"/>
</dbReference>
<dbReference type="SUPFAM" id="SSF52540">
    <property type="entry name" value="P-loop containing nucleoside triphosphate hydrolases"/>
    <property type="match status" value="1"/>
</dbReference>
<dbReference type="EC" id="3.4.21.53" evidence="2"/>
<feature type="domain" description="Lon proteolytic" evidence="3">
    <location>
        <begin position="569"/>
        <end position="764"/>
    </location>
</feature>
<dbReference type="InterPro" id="IPR020568">
    <property type="entry name" value="Ribosomal_Su5_D2-typ_SF"/>
</dbReference>
<dbReference type="InterPro" id="IPR041699">
    <property type="entry name" value="AAA_32"/>
</dbReference>
<dbReference type="Pfam" id="PF20436">
    <property type="entry name" value="LonB_AAA-LID"/>
    <property type="match status" value="1"/>
</dbReference>
<dbReference type="Pfam" id="PF20437">
    <property type="entry name" value="LonC_helical"/>
    <property type="match status" value="1"/>
</dbReference>
<dbReference type="PROSITE" id="PS51786">
    <property type="entry name" value="LON_PROTEOLYTIC"/>
    <property type="match status" value="1"/>
</dbReference>
<dbReference type="Gene3D" id="1.10.8.60">
    <property type="match status" value="1"/>
</dbReference>
<accession>A0A1M6Q8U8</accession>
<dbReference type="STRING" id="1121331.SAMN02745248_01941"/>
<dbReference type="GO" id="GO:0006508">
    <property type="term" value="P:proteolysis"/>
    <property type="evidence" value="ECO:0007669"/>
    <property type="project" value="UniProtKB-KW"/>
</dbReference>
<dbReference type="GO" id="GO:0030163">
    <property type="term" value="P:protein catabolic process"/>
    <property type="evidence" value="ECO:0007669"/>
    <property type="project" value="InterPro"/>
</dbReference>
<dbReference type="InterPro" id="IPR046843">
    <property type="entry name" value="LonB_AAA-LID"/>
</dbReference>
<dbReference type="PRINTS" id="PR00830">
    <property type="entry name" value="ENDOLAPTASE"/>
</dbReference>
<dbReference type="RefSeq" id="WP_072903894.1">
    <property type="nucleotide sequence ID" value="NZ_FRAD01000015.1"/>
</dbReference>
<feature type="active site" evidence="2">
    <location>
        <position position="659"/>
    </location>
</feature>
<dbReference type="OrthoDB" id="9758568at2"/>
<dbReference type="Proteomes" id="UP000183952">
    <property type="component" value="Unassembled WGS sequence"/>
</dbReference>
<dbReference type="GO" id="GO:0004252">
    <property type="term" value="F:serine-type endopeptidase activity"/>
    <property type="evidence" value="ECO:0007669"/>
    <property type="project" value="UniProtKB-UniRule"/>
</dbReference>
<dbReference type="InterPro" id="IPR046844">
    <property type="entry name" value="Lon-like_helical"/>
</dbReference>
<dbReference type="GO" id="GO:0005524">
    <property type="term" value="F:ATP binding"/>
    <property type="evidence" value="ECO:0007669"/>
    <property type="project" value="InterPro"/>
</dbReference>
<dbReference type="Gene3D" id="3.30.230.10">
    <property type="match status" value="1"/>
</dbReference>
<comment type="similarity">
    <text evidence="2">Belongs to the peptidase S16 family.</text>
</comment>